<proteinExistence type="predicted"/>
<keyword evidence="1" id="KW-0472">Membrane</keyword>
<evidence type="ECO:0000313" key="3">
    <source>
        <dbReference type="Proteomes" id="UP000198287"/>
    </source>
</evidence>
<keyword evidence="1" id="KW-0812">Transmembrane</keyword>
<sequence>MVRTCVLALIAVELVKSVLAFLIVGLIVMFAAAEGASRLDNCIKRSPTSRTVSKLGILRLYREIQIWNQHTNSSFCYKAIPPLIFFGLVIVIIVNHATIKLFGVLPGIIYPIAPGTSLMAAVLFMTLLPQAARTHANSSRFLASVKNTVIGKYEIKVAHSLRPIGAECGPFGIIRNSWVSKFLETDLNYTFTALLTF</sequence>
<protein>
    <submittedName>
        <fullName evidence="2">Uncharacterized protein</fullName>
    </submittedName>
</protein>
<feature type="transmembrane region" description="Helical" evidence="1">
    <location>
        <begin position="108"/>
        <end position="128"/>
    </location>
</feature>
<organism evidence="2 3">
    <name type="scientific">Folsomia candida</name>
    <name type="common">Springtail</name>
    <dbReference type="NCBI Taxonomy" id="158441"/>
    <lineage>
        <taxon>Eukaryota</taxon>
        <taxon>Metazoa</taxon>
        <taxon>Ecdysozoa</taxon>
        <taxon>Arthropoda</taxon>
        <taxon>Hexapoda</taxon>
        <taxon>Collembola</taxon>
        <taxon>Entomobryomorpha</taxon>
        <taxon>Isotomoidea</taxon>
        <taxon>Isotomidae</taxon>
        <taxon>Proisotominae</taxon>
        <taxon>Folsomia</taxon>
    </lineage>
</organism>
<dbReference type="EMBL" id="LNIX01000010">
    <property type="protein sequence ID" value="OXA49637.1"/>
    <property type="molecule type" value="Genomic_DNA"/>
</dbReference>
<feature type="transmembrane region" description="Helical" evidence="1">
    <location>
        <begin position="83"/>
        <end position="102"/>
    </location>
</feature>
<evidence type="ECO:0000313" key="2">
    <source>
        <dbReference type="EMBL" id="OXA49637.1"/>
    </source>
</evidence>
<evidence type="ECO:0000256" key="1">
    <source>
        <dbReference type="SAM" id="Phobius"/>
    </source>
</evidence>
<feature type="transmembrane region" description="Helical" evidence="1">
    <location>
        <begin position="6"/>
        <end position="31"/>
    </location>
</feature>
<dbReference type="Proteomes" id="UP000198287">
    <property type="component" value="Unassembled WGS sequence"/>
</dbReference>
<reference evidence="2 3" key="1">
    <citation type="submission" date="2015-12" db="EMBL/GenBank/DDBJ databases">
        <title>The genome of Folsomia candida.</title>
        <authorList>
            <person name="Faddeeva A."/>
            <person name="Derks M.F."/>
            <person name="Anvar Y."/>
            <person name="Smit S."/>
            <person name="Van Straalen N."/>
            <person name="Roelofs D."/>
        </authorList>
    </citation>
    <scope>NUCLEOTIDE SEQUENCE [LARGE SCALE GENOMIC DNA]</scope>
    <source>
        <strain evidence="2 3">VU population</strain>
        <tissue evidence="2">Whole body</tissue>
    </source>
</reference>
<keyword evidence="3" id="KW-1185">Reference proteome</keyword>
<dbReference type="AlphaFoldDB" id="A0A226DY52"/>
<keyword evidence="1" id="KW-1133">Transmembrane helix</keyword>
<accession>A0A226DY52</accession>
<gene>
    <name evidence="2" type="ORF">Fcan01_15399</name>
</gene>
<comment type="caution">
    <text evidence="2">The sequence shown here is derived from an EMBL/GenBank/DDBJ whole genome shotgun (WGS) entry which is preliminary data.</text>
</comment>
<name>A0A226DY52_FOLCA</name>